<dbReference type="EMBL" id="JANSHE010004169">
    <property type="protein sequence ID" value="KAJ2980192.1"/>
    <property type="molecule type" value="Genomic_DNA"/>
</dbReference>
<evidence type="ECO:0000313" key="2">
    <source>
        <dbReference type="Proteomes" id="UP001144978"/>
    </source>
</evidence>
<accession>A0ACC1NMQ2</accession>
<organism evidence="1 2">
    <name type="scientific">Trametes sanguinea</name>
    <dbReference type="NCBI Taxonomy" id="158606"/>
    <lineage>
        <taxon>Eukaryota</taxon>
        <taxon>Fungi</taxon>
        <taxon>Dikarya</taxon>
        <taxon>Basidiomycota</taxon>
        <taxon>Agaricomycotina</taxon>
        <taxon>Agaricomycetes</taxon>
        <taxon>Polyporales</taxon>
        <taxon>Polyporaceae</taxon>
        <taxon>Trametes</taxon>
    </lineage>
</organism>
<name>A0ACC1NMQ2_9APHY</name>
<protein>
    <submittedName>
        <fullName evidence="1">Uncharacterized protein</fullName>
    </submittedName>
</protein>
<dbReference type="Proteomes" id="UP001144978">
    <property type="component" value="Unassembled WGS sequence"/>
</dbReference>
<proteinExistence type="predicted"/>
<keyword evidence="2" id="KW-1185">Reference proteome</keyword>
<evidence type="ECO:0000313" key="1">
    <source>
        <dbReference type="EMBL" id="KAJ2980192.1"/>
    </source>
</evidence>
<reference evidence="1" key="1">
    <citation type="submission" date="2022-08" db="EMBL/GenBank/DDBJ databases">
        <title>Genome Sequence of Pycnoporus sanguineus.</title>
        <authorList>
            <person name="Buettner E."/>
        </authorList>
    </citation>
    <scope>NUCLEOTIDE SEQUENCE</scope>
    <source>
        <strain evidence="1">CG-C14</strain>
    </source>
</reference>
<sequence>MSVSESEAYIAAVRTICNVIGYMVIVGNLRPPLILAVFSTLGRGYALSGRKWWIAPPIFVFYVPHFTLNCLYYAKLKPQLTPPPFNCLLSSSIEEQTWNERLWVRAREEYLAATDYMSGSADSDTIGSRTCLIVGDLIVLAMTWCSTFGITKAAKCCANAPVTDECHSERRTIYFVRLLILNVVNIVVNAVAVRDSVPFQGAAYGQVPVSKKTASI</sequence>
<comment type="caution">
    <text evidence="1">The sequence shown here is derived from an EMBL/GenBank/DDBJ whole genome shotgun (WGS) entry which is preliminary data.</text>
</comment>
<gene>
    <name evidence="1" type="ORF">NUW54_g11039</name>
</gene>